<dbReference type="KEGG" id="mfv:Mfer_0117"/>
<dbReference type="EMBL" id="CP002278">
    <property type="protein sequence ID" value="ADP76920.1"/>
    <property type="molecule type" value="Genomic_DNA"/>
</dbReference>
<evidence type="ECO:0000256" key="7">
    <source>
        <dbReference type="ARBA" id="ARBA00023237"/>
    </source>
</evidence>
<keyword evidence="5" id="KW-0732">Signal</keyword>
<evidence type="ECO:0000256" key="2">
    <source>
        <dbReference type="ARBA" id="ARBA00004442"/>
    </source>
</evidence>
<evidence type="ECO:0000256" key="3">
    <source>
        <dbReference type="ARBA" id="ARBA00004613"/>
    </source>
</evidence>
<dbReference type="InterPro" id="IPR012334">
    <property type="entry name" value="Pectin_lyas_fold"/>
</dbReference>
<keyword evidence="6" id="KW-0472">Membrane</keyword>
<reference evidence="8 9" key="1">
    <citation type="journal article" date="2010" name="Stand. Genomic Sci.">
        <title>Complete genome sequence of Methanothermus fervidus type strain (V24S).</title>
        <authorList>
            <person name="Anderson I."/>
            <person name="Djao O.D."/>
            <person name="Misra M."/>
            <person name="Chertkov O."/>
            <person name="Nolan M."/>
            <person name="Lucas S."/>
            <person name="Lapidus A."/>
            <person name="Del Rio T.G."/>
            <person name="Tice H."/>
            <person name="Cheng J.F."/>
            <person name="Tapia R."/>
            <person name="Han C."/>
            <person name="Goodwin L."/>
            <person name="Pitluck S."/>
            <person name="Liolios K."/>
            <person name="Ivanova N."/>
            <person name="Mavromatis K."/>
            <person name="Mikhailova N."/>
            <person name="Pati A."/>
            <person name="Brambilla E."/>
            <person name="Chen A."/>
            <person name="Palaniappan K."/>
            <person name="Land M."/>
            <person name="Hauser L."/>
            <person name="Chang Y.J."/>
            <person name="Jeffries C.D."/>
            <person name="Sikorski J."/>
            <person name="Spring S."/>
            <person name="Rohde M."/>
            <person name="Eichinger K."/>
            <person name="Huber H."/>
            <person name="Wirth R."/>
            <person name="Goker M."/>
            <person name="Detter J.C."/>
            <person name="Woyke T."/>
            <person name="Bristow J."/>
            <person name="Eisen J.A."/>
            <person name="Markowitz V."/>
            <person name="Hugenholtz P."/>
            <person name="Klenk H.P."/>
            <person name="Kyrpides N.C."/>
        </authorList>
    </citation>
    <scope>NUCLEOTIDE SEQUENCE [LARGE SCALE GENOMIC DNA]</scope>
    <source>
        <strain evidence="9">ATCC 43054 / DSM 2088 / JCM 10308 / V24 S</strain>
    </source>
</reference>
<evidence type="ECO:0000256" key="4">
    <source>
        <dbReference type="ARBA" id="ARBA00022525"/>
    </source>
</evidence>
<dbReference type="Pfam" id="PF02415">
    <property type="entry name" value="Chlam_PMP"/>
    <property type="match status" value="6"/>
</dbReference>
<organism evidence="8 9">
    <name type="scientific">Methanothermus fervidus (strain ATCC 43054 / DSM 2088 / JCM 10308 / V24 S)</name>
    <dbReference type="NCBI Taxonomy" id="523846"/>
    <lineage>
        <taxon>Archaea</taxon>
        <taxon>Methanobacteriati</taxon>
        <taxon>Methanobacteriota</taxon>
        <taxon>Methanomada group</taxon>
        <taxon>Methanobacteria</taxon>
        <taxon>Methanobacteriales</taxon>
        <taxon>Methanothermaceae</taxon>
        <taxon>Methanothermus</taxon>
    </lineage>
</organism>
<accession>E3GX31</accession>
<proteinExistence type="predicted"/>
<dbReference type="HOGENOM" id="CLU_616253_0_0_2"/>
<dbReference type="SUPFAM" id="SSF51126">
    <property type="entry name" value="Pectin lyase-like"/>
    <property type="match status" value="2"/>
</dbReference>
<evidence type="ECO:0000313" key="8">
    <source>
        <dbReference type="EMBL" id="ADP76920.1"/>
    </source>
</evidence>
<dbReference type="Gene3D" id="2.160.20.10">
    <property type="entry name" value="Single-stranded right-handed beta-helix, Pectin lyase-like"/>
    <property type="match status" value="1"/>
</dbReference>
<keyword evidence="9" id="KW-1185">Reference proteome</keyword>
<dbReference type="AlphaFoldDB" id="E3GX31"/>
<sequence>MKSKAVLILSTLLVLLAISQAYGVKEVYPENGTFKDVIKYSNPGETIFLHNGTYYASGIVIDKNLTIVGEDKDGVVIDAQREGPIFIISSGANVRLINLTLTNGKGEYGGAIDNNGYLEVENCKFKDNYASEEGGAIYNNGYLEISNSEFMGNGDAIANHCILNITRSTFSDNEGSAIINKRIASIKESIFRNNLACLGGAIYNEGYMDLTKCLFTGNRGVKYDGGAIYNEYNGNLTIDKCKFENNSAGYWGGAIHNAGNLKITNSIFNKNMANKKGGAIDNGWPGNLIIDNCIFDSNIATEDGGAIVTDGDLIITNSIFKYNEAGKDGGAIYILAFYTMEHLYPSVSVDYSNVFFNNIPNNIHYESFNYNITLTNLGASTITIKYYITVYTNPVNGKKVGYKEVTITLKPKERKTINLGKYPAGYAVSGTMIVKNPSKNGILLNLRIKYEIERFNLQMREINKYIAPKKEFKYKVRYTGNEDRFIDIW</sequence>
<dbReference type="PANTHER" id="PTHR11319:SF35">
    <property type="entry name" value="OUTER MEMBRANE PROTEIN PMPC-RELATED"/>
    <property type="match status" value="1"/>
</dbReference>
<evidence type="ECO:0000313" key="9">
    <source>
        <dbReference type="Proteomes" id="UP000002315"/>
    </source>
</evidence>
<gene>
    <name evidence="8" type="ordered locus">Mfer_0117</name>
</gene>
<comment type="subcellular location">
    <subcellularLocation>
        <location evidence="1">Cell envelope</location>
    </subcellularLocation>
    <subcellularLocation>
        <location evidence="2">Cell outer membrane</location>
    </subcellularLocation>
    <subcellularLocation>
        <location evidence="3">Secreted</location>
    </subcellularLocation>
</comment>
<name>E3GX31_METFV</name>
<dbReference type="Proteomes" id="UP000002315">
    <property type="component" value="Chromosome"/>
</dbReference>
<evidence type="ECO:0000256" key="1">
    <source>
        <dbReference type="ARBA" id="ARBA00004196"/>
    </source>
</evidence>
<evidence type="ECO:0000256" key="6">
    <source>
        <dbReference type="ARBA" id="ARBA00023136"/>
    </source>
</evidence>
<protein>
    <submittedName>
        <fullName evidence="8">Polymorphic outer membrane protein</fullName>
    </submittedName>
</protein>
<keyword evidence="4" id="KW-0964">Secreted</keyword>
<keyword evidence="7" id="KW-0998">Cell outer membrane</keyword>
<dbReference type="InterPro" id="IPR011050">
    <property type="entry name" value="Pectin_lyase_fold/virulence"/>
</dbReference>
<dbReference type="PANTHER" id="PTHR11319">
    <property type="entry name" value="G PROTEIN-COUPLED RECEPTOR-RELATED"/>
    <property type="match status" value="1"/>
</dbReference>
<evidence type="ECO:0000256" key="5">
    <source>
        <dbReference type="ARBA" id="ARBA00022729"/>
    </source>
</evidence>
<dbReference type="GO" id="GO:0005576">
    <property type="term" value="C:extracellular region"/>
    <property type="evidence" value="ECO:0007669"/>
    <property type="project" value="UniProtKB-SubCell"/>
</dbReference>
<dbReference type="InterPro" id="IPR003368">
    <property type="entry name" value="POMP_repeat"/>
</dbReference>